<evidence type="ECO:0000313" key="1">
    <source>
        <dbReference type="EMBL" id="JAD36527.1"/>
    </source>
</evidence>
<reference evidence="1" key="2">
    <citation type="journal article" date="2015" name="Data Brief">
        <title>Shoot transcriptome of the giant reed, Arundo donax.</title>
        <authorList>
            <person name="Barrero R.A."/>
            <person name="Guerrero F.D."/>
            <person name="Moolhuijzen P."/>
            <person name="Goolsby J.A."/>
            <person name="Tidwell J."/>
            <person name="Bellgard S.E."/>
            <person name="Bellgard M.I."/>
        </authorList>
    </citation>
    <scope>NUCLEOTIDE SEQUENCE</scope>
    <source>
        <tissue evidence="1">Shoot tissue taken approximately 20 cm above the soil surface</tissue>
    </source>
</reference>
<sequence length="51" mass="5817">MFHNLCPYLPRAQGGVKSQKKLVWSDYTTSVEWQIESLGPSSLYGKMQNVI</sequence>
<proteinExistence type="predicted"/>
<name>A0A0A8ZNW9_ARUDO</name>
<reference evidence="1" key="1">
    <citation type="submission" date="2014-09" db="EMBL/GenBank/DDBJ databases">
        <authorList>
            <person name="Magalhaes I.L.F."/>
            <person name="Oliveira U."/>
            <person name="Santos F.R."/>
            <person name="Vidigal T.H.D.A."/>
            <person name="Brescovit A.D."/>
            <person name="Santos A.J."/>
        </authorList>
    </citation>
    <scope>NUCLEOTIDE SEQUENCE</scope>
    <source>
        <tissue evidence="1">Shoot tissue taken approximately 20 cm above the soil surface</tissue>
    </source>
</reference>
<dbReference type="EMBL" id="GBRH01261368">
    <property type="protein sequence ID" value="JAD36527.1"/>
    <property type="molecule type" value="Transcribed_RNA"/>
</dbReference>
<accession>A0A0A8ZNW9</accession>
<dbReference type="AlphaFoldDB" id="A0A0A8ZNW9"/>
<protein>
    <submittedName>
        <fullName evidence="1">Uncharacterized protein</fullName>
    </submittedName>
</protein>
<organism evidence="1">
    <name type="scientific">Arundo donax</name>
    <name type="common">Giant reed</name>
    <name type="synonym">Donax arundinaceus</name>
    <dbReference type="NCBI Taxonomy" id="35708"/>
    <lineage>
        <taxon>Eukaryota</taxon>
        <taxon>Viridiplantae</taxon>
        <taxon>Streptophyta</taxon>
        <taxon>Embryophyta</taxon>
        <taxon>Tracheophyta</taxon>
        <taxon>Spermatophyta</taxon>
        <taxon>Magnoliopsida</taxon>
        <taxon>Liliopsida</taxon>
        <taxon>Poales</taxon>
        <taxon>Poaceae</taxon>
        <taxon>PACMAD clade</taxon>
        <taxon>Arundinoideae</taxon>
        <taxon>Arundineae</taxon>
        <taxon>Arundo</taxon>
    </lineage>
</organism>